<gene>
    <name evidence="1" type="ORF">ACFQ08_44005</name>
</gene>
<protein>
    <submittedName>
        <fullName evidence="1">Uncharacterized protein</fullName>
    </submittedName>
</protein>
<sequence length="61" mass="6734">MRLFRRRRDRQTRRAARPVEDVDLDSLLALVADTLGYSCAFSADGGTLTLSDPGRETAGHV</sequence>
<keyword evidence="2" id="KW-1185">Reference proteome</keyword>
<organism evidence="1 2">
    <name type="scientific">Streptosporangium algeriense</name>
    <dbReference type="NCBI Taxonomy" id="1682748"/>
    <lineage>
        <taxon>Bacteria</taxon>
        <taxon>Bacillati</taxon>
        <taxon>Actinomycetota</taxon>
        <taxon>Actinomycetes</taxon>
        <taxon>Streptosporangiales</taxon>
        <taxon>Streptosporangiaceae</taxon>
        <taxon>Streptosporangium</taxon>
    </lineage>
</organism>
<dbReference type="Proteomes" id="UP001597024">
    <property type="component" value="Unassembled WGS sequence"/>
</dbReference>
<reference evidence="2" key="1">
    <citation type="journal article" date="2019" name="Int. J. Syst. Evol. Microbiol.">
        <title>The Global Catalogue of Microorganisms (GCM) 10K type strain sequencing project: providing services to taxonomists for standard genome sequencing and annotation.</title>
        <authorList>
            <consortium name="The Broad Institute Genomics Platform"/>
            <consortium name="The Broad Institute Genome Sequencing Center for Infectious Disease"/>
            <person name="Wu L."/>
            <person name="Ma J."/>
        </authorList>
    </citation>
    <scope>NUCLEOTIDE SEQUENCE [LARGE SCALE GENOMIC DNA]</scope>
    <source>
        <strain evidence="2">CCUG 62974</strain>
    </source>
</reference>
<accession>A0ABW3E6J1</accession>
<name>A0ABW3E6J1_9ACTN</name>
<evidence type="ECO:0000313" key="1">
    <source>
        <dbReference type="EMBL" id="MFD0891558.1"/>
    </source>
</evidence>
<dbReference type="EMBL" id="JBHTHX010003284">
    <property type="protein sequence ID" value="MFD0891558.1"/>
    <property type="molecule type" value="Genomic_DNA"/>
</dbReference>
<evidence type="ECO:0000313" key="2">
    <source>
        <dbReference type="Proteomes" id="UP001597024"/>
    </source>
</evidence>
<comment type="caution">
    <text evidence="1">The sequence shown here is derived from an EMBL/GenBank/DDBJ whole genome shotgun (WGS) entry which is preliminary data.</text>
</comment>
<feature type="non-terminal residue" evidence="1">
    <location>
        <position position="61"/>
    </location>
</feature>
<proteinExistence type="predicted"/>